<dbReference type="InterPro" id="IPR006026">
    <property type="entry name" value="Peptidase_Metallo"/>
</dbReference>
<dbReference type="SUPFAM" id="SSF55486">
    <property type="entry name" value="Metalloproteases ('zincins'), catalytic domain"/>
    <property type="match status" value="1"/>
</dbReference>
<keyword evidence="3" id="KW-0732">Signal</keyword>
<comment type="caution">
    <text evidence="6">Lacks conserved residue(s) required for the propagation of feature annotation.</text>
</comment>
<dbReference type="GO" id="GO:0008270">
    <property type="term" value="F:zinc ion binding"/>
    <property type="evidence" value="ECO:0007669"/>
    <property type="project" value="UniProtKB-UniRule"/>
</dbReference>
<dbReference type="OrthoDB" id="291007at2759"/>
<evidence type="ECO:0000256" key="5">
    <source>
        <dbReference type="ARBA" id="ARBA00023180"/>
    </source>
</evidence>
<dbReference type="InterPro" id="IPR024079">
    <property type="entry name" value="MetalloPept_cat_dom_sf"/>
</dbReference>
<dbReference type="PANTHER" id="PTHR10127">
    <property type="entry name" value="DISCOIDIN, CUB, EGF, LAMININ , AND ZINC METALLOPROTEASE DOMAIN CONTAINING"/>
    <property type="match status" value="1"/>
</dbReference>
<evidence type="ECO:0000313" key="10">
    <source>
        <dbReference type="Proteomes" id="UP000230423"/>
    </source>
</evidence>
<reference evidence="9 10" key="1">
    <citation type="submission" date="2015-09" db="EMBL/GenBank/DDBJ databases">
        <title>Draft genome of the parasitic nematode Teladorsagia circumcincta isolate WARC Sus (inbred).</title>
        <authorList>
            <person name="Mitreva M."/>
        </authorList>
    </citation>
    <scope>NUCLEOTIDE SEQUENCE [LARGE SCALE GENOMIC DNA]</scope>
    <source>
        <strain evidence="9 10">S</strain>
    </source>
</reference>
<dbReference type="PRINTS" id="PR00480">
    <property type="entry name" value="ASTACIN"/>
</dbReference>
<keyword evidence="6 7" id="KW-0479">Metal-binding</keyword>
<feature type="binding site" evidence="6">
    <location>
        <position position="55"/>
    </location>
    <ligand>
        <name>Zn(2+)</name>
        <dbReference type="ChEBI" id="CHEBI:29105"/>
        <note>catalytic</note>
    </ligand>
</feature>
<evidence type="ECO:0000259" key="8">
    <source>
        <dbReference type="PROSITE" id="PS51864"/>
    </source>
</evidence>
<dbReference type="PIRSF" id="PIRSF036365">
    <property type="entry name" value="Astacin_nematoda"/>
    <property type="match status" value="1"/>
</dbReference>
<dbReference type="InterPro" id="IPR001506">
    <property type="entry name" value="Peptidase_M12A"/>
</dbReference>
<keyword evidence="4" id="KW-1015">Disulfide bond</keyword>
<evidence type="ECO:0000313" key="9">
    <source>
        <dbReference type="EMBL" id="PIO71152.1"/>
    </source>
</evidence>
<protein>
    <recommendedName>
        <fullName evidence="7">Metalloendopeptidase</fullName>
        <ecNumber evidence="7">3.4.24.-</ecNumber>
    </recommendedName>
</protein>
<dbReference type="EC" id="3.4.24.-" evidence="7"/>
<keyword evidence="5" id="KW-0325">Glycoprotein</keyword>
<dbReference type="InterPro" id="IPR017050">
    <property type="entry name" value="Metallopeptidase_nem"/>
</dbReference>
<dbReference type="GO" id="GO:0018996">
    <property type="term" value="P:molting cycle, collagen and cuticulin-based cuticle"/>
    <property type="evidence" value="ECO:0007669"/>
    <property type="project" value="InterPro"/>
</dbReference>
<feature type="domain" description="Peptidase M12A" evidence="8">
    <location>
        <begin position="1"/>
        <end position="163"/>
    </location>
</feature>
<proteinExistence type="predicted"/>
<keyword evidence="6 7" id="KW-0482">Metalloprotease</keyword>
<sequence>MKDTCINITEDPTEEAEDLLLVFNEHGCWAEVGRQEGWQLLSLGKDCDTVGMAVHEIGHALGFWHTHSRYDRDDFITVLRGNIQRDKRRQFVKRSKSINNNYNLTYDYGSVMHYAATSFITEKAATKGRLAILPKDVNYTETLGSKFISFYDLLMMNMYYNCTDKCKTEIESEEKCENGGFAHPRNCSKCICPSGYGGQFCSERPPGCGAELNATDKWQTLVDTLNESVAGRDGLKKCNYWIKVLFDKLPQRDTHIEFKHDPCDNIYALRRKRRGLRRRAIR</sequence>
<dbReference type="EMBL" id="KZ346038">
    <property type="protein sequence ID" value="PIO71152.1"/>
    <property type="molecule type" value="Genomic_DNA"/>
</dbReference>
<feature type="binding site" evidence="6">
    <location>
        <position position="59"/>
    </location>
    <ligand>
        <name>Zn(2+)</name>
        <dbReference type="ChEBI" id="CHEBI:29105"/>
        <note>catalytic</note>
    </ligand>
</feature>
<dbReference type="GO" id="GO:0005576">
    <property type="term" value="C:extracellular region"/>
    <property type="evidence" value="ECO:0007669"/>
    <property type="project" value="UniProtKB-SubCell"/>
</dbReference>
<dbReference type="SMART" id="SM00235">
    <property type="entry name" value="ZnMc"/>
    <property type="match status" value="1"/>
</dbReference>
<evidence type="ECO:0000256" key="4">
    <source>
        <dbReference type="ARBA" id="ARBA00023157"/>
    </source>
</evidence>
<evidence type="ECO:0000256" key="3">
    <source>
        <dbReference type="ARBA" id="ARBA00022729"/>
    </source>
</evidence>
<keyword evidence="2" id="KW-0964">Secreted</keyword>
<comment type="cofactor">
    <cofactor evidence="6 7">
        <name>Zn(2+)</name>
        <dbReference type="ChEBI" id="CHEBI:29105"/>
    </cofactor>
    <text evidence="6 7">Binds 1 zinc ion per subunit.</text>
</comment>
<keyword evidence="6 7" id="KW-0378">Hydrolase</keyword>
<feature type="active site" evidence="6">
    <location>
        <position position="56"/>
    </location>
</feature>
<dbReference type="GO" id="GO:0006508">
    <property type="term" value="P:proteolysis"/>
    <property type="evidence" value="ECO:0007669"/>
    <property type="project" value="UniProtKB-KW"/>
</dbReference>
<dbReference type="Gene3D" id="3.40.390.10">
    <property type="entry name" value="Collagenase (Catalytic Domain)"/>
    <property type="match status" value="1"/>
</dbReference>
<evidence type="ECO:0000256" key="2">
    <source>
        <dbReference type="ARBA" id="ARBA00022525"/>
    </source>
</evidence>
<dbReference type="InterPro" id="IPR034035">
    <property type="entry name" value="Astacin-like_dom"/>
</dbReference>
<name>A0A2G9UN53_TELCI</name>
<dbReference type="PANTHER" id="PTHR10127:SF793">
    <property type="entry name" value="ZINC METALLOPROTEINASE NAS-31"/>
    <property type="match status" value="1"/>
</dbReference>
<organism evidence="9 10">
    <name type="scientific">Teladorsagia circumcincta</name>
    <name type="common">Brown stomach worm</name>
    <name type="synonym">Ostertagia circumcincta</name>
    <dbReference type="NCBI Taxonomy" id="45464"/>
    <lineage>
        <taxon>Eukaryota</taxon>
        <taxon>Metazoa</taxon>
        <taxon>Ecdysozoa</taxon>
        <taxon>Nematoda</taxon>
        <taxon>Chromadorea</taxon>
        <taxon>Rhabditida</taxon>
        <taxon>Rhabditina</taxon>
        <taxon>Rhabditomorpha</taxon>
        <taxon>Strongyloidea</taxon>
        <taxon>Trichostrongylidae</taxon>
        <taxon>Teladorsagia</taxon>
    </lineage>
</organism>
<dbReference type="Proteomes" id="UP000230423">
    <property type="component" value="Unassembled WGS sequence"/>
</dbReference>
<dbReference type="GO" id="GO:0004222">
    <property type="term" value="F:metalloendopeptidase activity"/>
    <property type="evidence" value="ECO:0007669"/>
    <property type="project" value="UniProtKB-UniRule"/>
</dbReference>
<comment type="subcellular location">
    <subcellularLocation>
        <location evidence="1">Secreted</location>
    </subcellularLocation>
</comment>
<dbReference type="PROSITE" id="PS51864">
    <property type="entry name" value="ASTACIN"/>
    <property type="match status" value="1"/>
</dbReference>
<evidence type="ECO:0000256" key="1">
    <source>
        <dbReference type="ARBA" id="ARBA00004613"/>
    </source>
</evidence>
<keyword evidence="6 7" id="KW-0862">Zinc</keyword>
<keyword evidence="10" id="KW-1185">Reference proteome</keyword>
<dbReference type="AlphaFoldDB" id="A0A2G9UN53"/>
<gene>
    <name evidence="9" type="ORF">TELCIR_06961</name>
</gene>
<evidence type="ECO:0000256" key="6">
    <source>
        <dbReference type="PROSITE-ProRule" id="PRU01211"/>
    </source>
</evidence>
<evidence type="ECO:0000256" key="7">
    <source>
        <dbReference type="RuleBase" id="RU361183"/>
    </source>
</evidence>
<dbReference type="CDD" id="cd04280">
    <property type="entry name" value="ZnMc_astacin_like"/>
    <property type="match status" value="1"/>
</dbReference>
<feature type="binding site" evidence="6">
    <location>
        <position position="65"/>
    </location>
    <ligand>
        <name>Zn(2+)</name>
        <dbReference type="ChEBI" id="CHEBI:29105"/>
        <note>catalytic</note>
    </ligand>
</feature>
<dbReference type="Pfam" id="PF01400">
    <property type="entry name" value="Astacin"/>
    <property type="match status" value="1"/>
</dbReference>
<accession>A0A2G9UN53</accession>
<keyword evidence="6 7" id="KW-0645">Protease</keyword>